<evidence type="ECO:0000313" key="3">
    <source>
        <dbReference type="EMBL" id="CUV03598.1"/>
    </source>
</evidence>
<proteinExistence type="predicted"/>
<evidence type="ECO:0000259" key="2">
    <source>
        <dbReference type="Pfam" id="PF04909"/>
    </source>
</evidence>
<dbReference type="GO" id="GO:0005737">
    <property type="term" value="C:cytoplasm"/>
    <property type="evidence" value="ECO:0007669"/>
    <property type="project" value="TreeGrafter"/>
</dbReference>
<protein>
    <submittedName>
        <fullName evidence="3">2-amino-3-carboxymuconate-6-semialdehyde decarboxylase</fullName>
        <ecNumber evidence="3">4.1.1.45</ecNumber>
    </submittedName>
</protein>
<dbReference type="PANTHER" id="PTHR21240:SF28">
    <property type="entry name" value="ISO-OROTATE DECARBOXYLASE (EUROFUNG)"/>
    <property type="match status" value="1"/>
</dbReference>
<dbReference type="AlphaFoldDB" id="A0A160VC07"/>
<feature type="domain" description="Amidohydrolase-related" evidence="2">
    <location>
        <begin position="4"/>
        <end position="319"/>
    </location>
</feature>
<dbReference type="EMBL" id="FAXA01000445">
    <property type="protein sequence ID" value="CUV03598.1"/>
    <property type="molecule type" value="Genomic_DNA"/>
</dbReference>
<reference evidence="3" key="1">
    <citation type="submission" date="2015-10" db="EMBL/GenBank/DDBJ databases">
        <authorList>
            <person name="Gilbert D.G."/>
        </authorList>
    </citation>
    <scope>NUCLEOTIDE SEQUENCE</scope>
</reference>
<dbReference type="InterPro" id="IPR032465">
    <property type="entry name" value="ACMSD"/>
</dbReference>
<name>A0A160VC07_9ZZZZ</name>
<dbReference type="InterPro" id="IPR006680">
    <property type="entry name" value="Amidohydro-rel"/>
</dbReference>
<dbReference type="Pfam" id="PF04909">
    <property type="entry name" value="Amidohydro_2"/>
    <property type="match status" value="1"/>
</dbReference>
<accession>A0A160VC07</accession>
<keyword evidence="1 3" id="KW-0456">Lyase</keyword>
<dbReference type="GO" id="GO:0019748">
    <property type="term" value="P:secondary metabolic process"/>
    <property type="evidence" value="ECO:0007669"/>
    <property type="project" value="TreeGrafter"/>
</dbReference>
<organism evidence="3">
    <name type="scientific">hydrothermal vent metagenome</name>
    <dbReference type="NCBI Taxonomy" id="652676"/>
    <lineage>
        <taxon>unclassified sequences</taxon>
        <taxon>metagenomes</taxon>
        <taxon>ecological metagenomes</taxon>
    </lineage>
</organism>
<dbReference type="InterPro" id="IPR032466">
    <property type="entry name" value="Metal_Hydrolase"/>
</dbReference>
<dbReference type="PANTHER" id="PTHR21240">
    <property type="entry name" value="2-AMINO-3-CARBOXYLMUCONATE-6-SEMIALDEHYDE DECARBOXYLASE"/>
    <property type="match status" value="1"/>
</dbReference>
<dbReference type="GO" id="GO:0001760">
    <property type="term" value="F:aminocarboxymuconate-semialdehyde decarboxylase activity"/>
    <property type="evidence" value="ECO:0007669"/>
    <property type="project" value="UniProtKB-EC"/>
</dbReference>
<evidence type="ECO:0000256" key="1">
    <source>
        <dbReference type="ARBA" id="ARBA00023239"/>
    </source>
</evidence>
<dbReference type="GO" id="GO:0016787">
    <property type="term" value="F:hydrolase activity"/>
    <property type="evidence" value="ECO:0007669"/>
    <property type="project" value="InterPro"/>
</dbReference>
<sequence length="319" mass="35818">MRTIDIHAHITPVGFVEASGRGEAWHGMPPDAMNIHRNNPKTYWTPEERLADMNSLGVDVQVLSTNAYFYNYEGDPKTVSKMAEECNDYVAEVVKDRPDRFSGFSTLPMQDIKASIKELERGMKLGLKGAMIGDNVNGQTFDEKKFLPFWKSVESIGAVILVHQGGETVVNHRINKYHLPNTVGNPADRAVTFASMVFGGVMDACPDLKICLCHGGGYTCYGIGRMDRGWEVRQEARVNIQKPPSTYLDKFYYDCLTHSEPALRYLIDSVGIDRVVFGTDWPFDMAIDWPVAWVLGLESLTQDEKEAILFKNVEKLLGI</sequence>
<dbReference type="Gene3D" id="3.20.20.140">
    <property type="entry name" value="Metal-dependent hydrolases"/>
    <property type="match status" value="1"/>
</dbReference>
<dbReference type="SUPFAM" id="SSF51556">
    <property type="entry name" value="Metallo-dependent hydrolases"/>
    <property type="match status" value="1"/>
</dbReference>
<gene>
    <name evidence="3" type="ORF">MGWOODY_Clf1318</name>
</gene>
<dbReference type="EC" id="4.1.1.45" evidence="3"/>